<evidence type="ECO:0000313" key="1">
    <source>
        <dbReference type="EMBL" id="MBP1851820.1"/>
    </source>
</evidence>
<comment type="caution">
    <text evidence="1">The sequence shown here is derived from an EMBL/GenBank/DDBJ whole genome shotgun (WGS) entry which is preliminary data.</text>
</comment>
<dbReference type="GO" id="GO:0016301">
    <property type="term" value="F:kinase activity"/>
    <property type="evidence" value="ECO:0007669"/>
    <property type="project" value="UniProtKB-KW"/>
</dbReference>
<organism evidence="1 2">
    <name type="scientific">Rhizobium halophytocola</name>
    <dbReference type="NCBI Taxonomy" id="735519"/>
    <lineage>
        <taxon>Bacteria</taxon>
        <taxon>Pseudomonadati</taxon>
        <taxon>Pseudomonadota</taxon>
        <taxon>Alphaproteobacteria</taxon>
        <taxon>Hyphomicrobiales</taxon>
        <taxon>Rhizobiaceae</taxon>
        <taxon>Rhizobium/Agrobacterium group</taxon>
        <taxon>Rhizobium</taxon>
    </lineage>
</organism>
<dbReference type="Gene3D" id="3.40.50.300">
    <property type="entry name" value="P-loop containing nucleotide triphosphate hydrolases"/>
    <property type="match status" value="1"/>
</dbReference>
<dbReference type="RefSeq" id="WP_209946674.1">
    <property type="nucleotide sequence ID" value="NZ_JAGGJU010000009.1"/>
</dbReference>
<protein>
    <submittedName>
        <fullName evidence="1">Serine kinase of HPr protein (Carbohydrate metabolism regulator)</fullName>
    </submittedName>
</protein>
<dbReference type="Proteomes" id="UP000759443">
    <property type="component" value="Unassembled WGS sequence"/>
</dbReference>
<sequence length="158" mass="16304">MSNGGINLHATVIVAGHRGILFTGPSGSGKSALAFRCLAEASGHGRHAALVADDQVFLQIFERGVIATRPDSIAGLIELRQSAIVKVASQRRCLIDVAVQPVGPDAERLPPADLRFAPGHGIDLPLVVIPRDAVAPLAAIEAILATLAAPLATGSPQF</sequence>
<keyword evidence="2" id="KW-1185">Reference proteome</keyword>
<proteinExistence type="predicted"/>
<reference evidence="1 2" key="1">
    <citation type="submission" date="2021-03" db="EMBL/GenBank/DDBJ databases">
        <title>Genomic Encyclopedia of Type Strains, Phase IV (KMG-IV): sequencing the most valuable type-strain genomes for metagenomic binning, comparative biology and taxonomic classification.</title>
        <authorList>
            <person name="Goeker M."/>
        </authorList>
    </citation>
    <scope>NUCLEOTIDE SEQUENCE [LARGE SCALE GENOMIC DNA]</scope>
    <source>
        <strain evidence="1 2">DSM 21600</strain>
    </source>
</reference>
<dbReference type="EMBL" id="JAGGJU010000009">
    <property type="protein sequence ID" value="MBP1851820.1"/>
    <property type="molecule type" value="Genomic_DNA"/>
</dbReference>
<evidence type="ECO:0000313" key="2">
    <source>
        <dbReference type="Proteomes" id="UP000759443"/>
    </source>
</evidence>
<accession>A0ABS4E1K1</accession>
<gene>
    <name evidence="1" type="ORF">J2Z17_003272</name>
</gene>
<dbReference type="InterPro" id="IPR027417">
    <property type="entry name" value="P-loop_NTPase"/>
</dbReference>
<keyword evidence="1" id="KW-0418">Kinase</keyword>
<keyword evidence="1" id="KW-0808">Transferase</keyword>
<name>A0ABS4E1K1_9HYPH</name>
<dbReference type="SUPFAM" id="SSF53795">
    <property type="entry name" value="PEP carboxykinase-like"/>
    <property type="match status" value="1"/>
</dbReference>